<dbReference type="EMBL" id="UESZ01000003">
    <property type="protein sequence ID" value="SSA59084.1"/>
    <property type="molecule type" value="Genomic_DNA"/>
</dbReference>
<gene>
    <name evidence="1" type="ORF">SAMN04489750_3899</name>
</gene>
<keyword evidence="2" id="KW-1185">Reference proteome</keyword>
<dbReference type="Proteomes" id="UP000250028">
    <property type="component" value="Unassembled WGS sequence"/>
</dbReference>
<sequence length="76" mass="8503">MSIQHSNTYIVKVTDTDEDGSEEVWFVGPLGADEADQMADALECDPNVGHLGPFRRRRECCVEDLYSANNCRTVQP</sequence>
<organism evidence="1 2">
    <name type="scientific">Branchiibius hedensis</name>
    <dbReference type="NCBI Taxonomy" id="672460"/>
    <lineage>
        <taxon>Bacteria</taxon>
        <taxon>Bacillati</taxon>
        <taxon>Actinomycetota</taxon>
        <taxon>Actinomycetes</taxon>
        <taxon>Micrococcales</taxon>
        <taxon>Dermacoccaceae</taxon>
        <taxon>Branchiibius</taxon>
    </lineage>
</organism>
<protein>
    <submittedName>
        <fullName evidence="1">Uncharacterized protein</fullName>
    </submittedName>
</protein>
<reference evidence="2" key="1">
    <citation type="submission" date="2016-10" db="EMBL/GenBank/DDBJ databases">
        <authorList>
            <person name="Varghese N."/>
            <person name="Submissions S."/>
        </authorList>
    </citation>
    <scope>NUCLEOTIDE SEQUENCE [LARGE SCALE GENOMIC DNA]</scope>
    <source>
        <strain evidence="2">DSM 22951</strain>
    </source>
</reference>
<dbReference type="OrthoDB" id="9917768at2"/>
<proteinExistence type="predicted"/>
<accession>A0A2Y9BND1</accession>
<evidence type="ECO:0000313" key="1">
    <source>
        <dbReference type="EMBL" id="SSA59084.1"/>
    </source>
</evidence>
<name>A0A2Y9BND1_9MICO</name>
<dbReference type="RefSeq" id="WP_109689462.1">
    <property type="nucleotide sequence ID" value="NZ_QGDN01000003.1"/>
</dbReference>
<dbReference type="AlphaFoldDB" id="A0A2Y9BND1"/>
<evidence type="ECO:0000313" key="2">
    <source>
        <dbReference type="Proteomes" id="UP000250028"/>
    </source>
</evidence>